<dbReference type="Gene3D" id="2.40.128.20">
    <property type="match status" value="1"/>
</dbReference>
<gene>
    <name evidence="1" type="ORF">C0Q70_17367</name>
</gene>
<dbReference type="EMBL" id="PZQS01000011">
    <property type="protein sequence ID" value="PVD21569.1"/>
    <property type="molecule type" value="Genomic_DNA"/>
</dbReference>
<name>A0A2T7NK80_POMCA</name>
<dbReference type="InterPro" id="IPR012674">
    <property type="entry name" value="Calycin"/>
</dbReference>
<protein>
    <recommendedName>
        <fullName evidence="3">Lipocalin/cytosolic fatty-acid binding domain-containing protein</fullName>
    </recommendedName>
</protein>
<dbReference type="GO" id="GO:0008289">
    <property type="term" value="F:lipid binding"/>
    <property type="evidence" value="ECO:0007669"/>
    <property type="project" value="UniProtKB-KW"/>
</dbReference>
<comment type="caution">
    <text evidence="1">The sequence shown here is derived from an EMBL/GenBank/DDBJ whole genome shotgun (WGS) entry which is preliminary data.</text>
</comment>
<evidence type="ECO:0008006" key="3">
    <source>
        <dbReference type="Google" id="ProtNLM"/>
    </source>
</evidence>
<dbReference type="Proteomes" id="UP000245119">
    <property type="component" value="Linkage Group LG11"/>
</dbReference>
<proteinExistence type="predicted"/>
<dbReference type="AlphaFoldDB" id="A0A2T7NK80"/>
<dbReference type="CDD" id="cd00742">
    <property type="entry name" value="FABP"/>
    <property type="match status" value="1"/>
</dbReference>
<evidence type="ECO:0000313" key="2">
    <source>
        <dbReference type="Proteomes" id="UP000245119"/>
    </source>
</evidence>
<dbReference type="SUPFAM" id="SSF50814">
    <property type="entry name" value="Lipocalins"/>
    <property type="match status" value="1"/>
</dbReference>
<dbReference type="STRING" id="400727.A0A2T7NK80"/>
<accession>A0A2T7NK80</accession>
<reference evidence="1 2" key="1">
    <citation type="submission" date="2018-04" db="EMBL/GenBank/DDBJ databases">
        <title>The genome of golden apple snail Pomacea canaliculata provides insight into stress tolerance and invasive adaptation.</title>
        <authorList>
            <person name="Liu C."/>
            <person name="Liu B."/>
            <person name="Ren Y."/>
            <person name="Zhang Y."/>
            <person name="Wang H."/>
            <person name="Li S."/>
            <person name="Jiang F."/>
            <person name="Yin L."/>
            <person name="Zhang G."/>
            <person name="Qian W."/>
            <person name="Fan W."/>
        </authorList>
    </citation>
    <scope>NUCLEOTIDE SEQUENCE [LARGE SCALE GENOMIC DNA]</scope>
    <source>
        <strain evidence="1">SZHN2017</strain>
        <tissue evidence="1">Muscle</tissue>
    </source>
</reference>
<organism evidence="1 2">
    <name type="scientific">Pomacea canaliculata</name>
    <name type="common">Golden apple snail</name>
    <dbReference type="NCBI Taxonomy" id="400727"/>
    <lineage>
        <taxon>Eukaryota</taxon>
        <taxon>Metazoa</taxon>
        <taxon>Spiralia</taxon>
        <taxon>Lophotrochozoa</taxon>
        <taxon>Mollusca</taxon>
        <taxon>Gastropoda</taxon>
        <taxon>Caenogastropoda</taxon>
        <taxon>Architaenioglossa</taxon>
        <taxon>Ampullarioidea</taxon>
        <taxon>Ampullariidae</taxon>
        <taxon>Pomacea</taxon>
    </lineage>
</organism>
<sequence length="134" mass="15147">MEAYTGTWELVKEESTGVEEFIEAYADMPDMEKKRLRHSSSTLTYRRDGDQWFVDSVSGDRTDTMELCLGKEYSYEFGSSEAKATATIENGKIVGTHTSKDKVIKSVSYITGDRLIMEITANGVTMVTKYKRQS</sequence>
<evidence type="ECO:0000313" key="1">
    <source>
        <dbReference type="EMBL" id="PVD21569.1"/>
    </source>
</evidence>
<keyword evidence="2" id="KW-1185">Reference proteome</keyword>
<dbReference type="OrthoDB" id="6074772at2759"/>